<proteinExistence type="predicted"/>
<evidence type="ECO:0000313" key="6">
    <source>
        <dbReference type="Proteomes" id="UP000077066"/>
    </source>
</evidence>
<dbReference type="OrthoDB" id="115601at2157"/>
<dbReference type="Pfam" id="PF00515">
    <property type="entry name" value="TPR_1"/>
    <property type="match status" value="1"/>
</dbReference>
<dbReference type="InterPro" id="IPR011990">
    <property type="entry name" value="TPR-like_helical_dom_sf"/>
</dbReference>
<dbReference type="RefSeq" id="WP_066971232.1">
    <property type="nucleotide sequence ID" value="NZ_LWMT01000074.1"/>
</dbReference>
<dbReference type="PANTHER" id="PTHR44943">
    <property type="entry name" value="CELLULOSE SYNTHASE OPERON PROTEIN C"/>
    <property type="match status" value="1"/>
</dbReference>
<dbReference type="AlphaFoldDB" id="A0A166E545"/>
<keyword evidence="2 3" id="KW-0802">TPR repeat</keyword>
<keyword evidence="5" id="KW-0449">Lipoprotein</keyword>
<feature type="transmembrane region" description="Helical" evidence="4">
    <location>
        <begin position="6"/>
        <end position="27"/>
    </location>
</feature>
<evidence type="ECO:0000313" key="5">
    <source>
        <dbReference type="EMBL" id="KZX16290.1"/>
    </source>
</evidence>
<dbReference type="STRING" id="55758.MBFIL_05260"/>
<dbReference type="Pfam" id="PF13174">
    <property type="entry name" value="TPR_6"/>
    <property type="match status" value="1"/>
</dbReference>
<protein>
    <submittedName>
        <fullName evidence="5">Lipoprotein NlpI</fullName>
    </submittedName>
</protein>
<organism evidence="5 6">
    <name type="scientific">Methanobrevibacter filiformis</name>
    <dbReference type="NCBI Taxonomy" id="55758"/>
    <lineage>
        <taxon>Archaea</taxon>
        <taxon>Methanobacteriati</taxon>
        <taxon>Methanobacteriota</taxon>
        <taxon>Methanomada group</taxon>
        <taxon>Methanobacteria</taxon>
        <taxon>Methanobacteriales</taxon>
        <taxon>Methanobacteriaceae</taxon>
        <taxon>Methanobrevibacter</taxon>
    </lineage>
</organism>
<comment type="caution">
    <text evidence="5">The sequence shown here is derived from an EMBL/GenBank/DDBJ whole genome shotgun (WGS) entry which is preliminary data.</text>
</comment>
<evidence type="ECO:0000256" key="3">
    <source>
        <dbReference type="PROSITE-ProRule" id="PRU00339"/>
    </source>
</evidence>
<keyword evidence="6" id="KW-1185">Reference proteome</keyword>
<accession>A0A166E545</accession>
<dbReference type="PATRIC" id="fig|55758.3.peg.586"/>
<gene>
    <name evidence="5" type="ORF">MBFIL_05260</name>
</gene>
<feature type="repeat" description="TPR" evidence="3">
    <location>
        <begin position="271"/>
        <end position="304"/>
    </location>
</feature>
<evidence type="ECO:0000256" key="2">
    <source>
        <dbReference type="ARBA" id="ARBA00022803"/>
    </source>
</evidence>
<evidence type="ECO:0000256" key="4">
    <source>
        <dbReference type="SAM" id="Phobius"/>
    </source>
</evidence>
<keyword evidence="4" id="KW-0812">Transmembrane</keyword>
<reference evidence="5 6" key="1">
    <citation type="submission" date="2016-04" db="EMBL/GenBank/DDBJ databases">
        <title>Genome sequence of Methanobrevibacter filiformis DSM 11501.</title>
        <authorList>
            <person name="Poehlein A."/>
            <person name="Seedorf H."/>
            <person name="Daniel R."/>
        </authorList>
    </citation>
    <scope>NUCLEOTIDE SEQUENCE [LARGE SCALE GENOMIC DNA]</scope>
    <source>
        <strain evidence="5 6">DSM 11501</strain>
    </source>
</reference>
<dbReference type="InterPro" id="IPR051685">
    <property type="entry name" value="Ycf3/AcsC/BcsC/TPR_MFPF"/>
</dbReference>
<dbReference type="EMBL" id="LWMT01000074">
    <property type="protein sequence ID" value="KZX16290.1"/>
    <property type="molecule type" value="Genomic_DNA"/>
</dbReference>
<dbReference type="InterPro" id="IPR019734">
    <property type="entry name" value="TPR_rpt"/>
</dbReference>
<dbReference type="Gene3D" id="1.25.40.10">
    <property type="entry name" value="Tetratricopeptide repeat domain"/>
    <property type="match status" value="2"/>
</dbReference>
<evidence type="ECO:0000256" key="1">
    <source>
        <dbReference type="ARBA" id="ARBA00022737"/>
    </source>
</evidence>
<keyword evidence="1" id="KW-0677">Repeat</keyword>
<name>A0A166E545_9EURY</name>
<dbReference type="PANTHER" id="PTHR44943:SF4">
    <property type="entry name" value="TPR REPEAT-CONTAINING PROTEIN MJ0798"/>
    <property type="match status" value="1"/>
</dbReference>
<dbReference type="Proteomes" id="UP000077066">
    <property type="component" value="Unassembled WGS sequence"/>
</dbReference>
<dbReference type="SUPFAM" id="SSF48452">
    <property type="entry name" value="TPR-like"/>
    <property type="match status" value="1"/>
</dbReference>
<dbReference type="SMART" id="SM00028">
    <property type="entry name" value="TPR"/>
    <property type="match status" value="4"/>
</dbReference>
<keyword evidence="4" id="KW-0472">Membrane</keyword>
<feature type="repeat" description="TPR" evidence="3">
    <location>
        <begin position="81"/>
        <end position="114"/>
    </location>
</feature>
<dbReference type="PROSITE" id="PS50293">
    <property type="entry name" value="TPR_REGION"/>
    <property type="match status" value="1"/>
</dbReference>
<keyword evidence="4" id="KW-1133">Transmembrane helix</keyword>
<feature type="repeat" description="TPR" evidence="3">
    <location>
        <begin position="47"/>
        <end position="80"/>
    </location>
</feature>
<sequence>MNLKKFFSNIIFGIYTILLIFFGILGWGHEFGIYFNSLILKIYPNSPKAWDNKGVAFGTIEKYDEALNCFNNAIKLNPDYFDANFNKAINYHNMNKYKHALKGWNKCLKLKPNYFYLKLNKAAELFYLNELDKAYDLISTIPPEFQESWTFLYIKGIIFKDKQKFVESNKCFDKIINSKLDLKKQLYVRDKLSFYKELKLIKEESFFHYAFNCYMLGDLEKALDLELQGLKSAPYNYTEVSFCGTLYYLLGNYEEAEKYHLRSLKHIPNDEFALYYQGRIFEKTDRIPQAIENFNKVLEIEPECDEAKKRLKELKGQ</sequence>
<dbReference type="PROSITE" id="PS50005">
    <property type="entry name" value="TPR"/>
    <property type="match status" value="3"/>
</dbReference>